<keyword evidence="2" id="KW-1185">Reference proteome</keyword>
<name>A0A1G6EMJ4_9BACT</name>
<dbReference type="InterPro" id="IPR003737">
    <property type="entry name" value="GlcNAc_PI_deacetylase-related"/>
</dbReference>
<dbReference type="Gene3D" id="3.40.50.10320">
    <property type="entry name" value="LmbE-like"/>
    <property type="match status" value="1"/>
</dbReference>
<reference evidence="1 2" key="1">
    <citation type="submission" date="2016-10" db="EMBL/GenBank/DDBJ databases">
        <authorList>
            <person name="de Groot N.N."/>
        </authorList>
    </citation>
    <scope>NUCLEOTIDE SEQUENCE [LARGE SCALE GENOMIC DNA]</scope>
    <source>
        <strain evidence="1 2">ASO4-2</strain>
    </source>
</reference>
<accession>A0A1G6EMJ4</accession>
<dbReference type="Proteomes" id="UP000198771">
    <property type="component" value="Unassembled WGS sequence"/>
</dbReference>
<dbReference type="SUPFAM" id="SSF102588">
    <property type="entry name" value="LmbE-like"/>
    <property type="match status" value="1"/>
</dbReference>
<sequence>MFRNRIRRVYRTILPWIWARRNYKFFLTGSLFELDRKTQAVFHATNILKRYIKPIQVRPPFGKRCLVVAPHSDDEAIGCGGSVLSHLSKNGDARIIIVQDGSGAEAAIGLSRKELIEIREQESIECAKRLGIEAPRFLRYARVGVDNVSRLAADLEGIIMEYQPDAVFGPFILDHNYEHENVSLALALALERTGLDVEVYSYEVWGLCIPNVAVFIDEFIDAKCELIACFKSQTRCNDYAHAFKGLAMYNSLQFGAIDTKYVERFLALPGNEYVDFVKKVAG</sequence>
<dbReference type="InterPro" id="IPR024078">
    <property type="entry name" value="LmbE-like_dom_sf"/>
</dbReference>
<organism evidence="1 2">
    <name type="scientific">Desulfonatronum thiosulfatophilum</name>
    <dbReference type="NCBI Taxonomy" id="617002"/>
    <lineage>
        <taxon>Bacteria</taxon>
        <taxon>Pseudomonadati</taxon>
        <taxon>Thermodesulfobacteriota</taxon>
        <taxon>Desulfovibrionia</taxon>
        <taxon>Desulfovibrionales</taxon>
        <taxon>Desulfonatronaceae</taxon>
        <taxon>Desulfonatronum</taxon>
    </lineage>
</organism>
<dbReference type="AlphaFoldDB" id="A0A1G6EMJ4"/>
<evidence type="ECO:0000313" key="2">
    <source>
        <dbReference type="Proteomes" id="UP000198771"/>
    </source>
</evidence>
<dbReference type="STRING" id="617002.SAMN05660653_02932"/>
<dbReference type="Pfam" id="PF02585">
    <property type="entry name" value="PIG-L"/>
    <property type="match status" value="1"/>
</dbReference>
<proteinExistence type="predicted"/>
<dbReference type="EMBL" id="FMXO01000019">
    <property type="protein sequence ID" value="SDB58105.1"/>
    <property type="molecule type" value="Genomic_DNA"/>
</dbReference>
<protein>
    <submittedName>
        <fullName evidence="1">N-acetylglucosaminyl deacetylase, LmbE family</fullName>
    </submittedName>
</protein>
<gene>
    <name evidence="1" type="ORF">SAMN05660653_02932</name>
</gene>
<evidence type="ECO:0000313" key="1">
    <source>
        <dbReference type="EMBL" id="SDB58105.1"/>
    </source>
</evidence>